<feature type="transmembrane region" description="Helical" evidence="1">
    <location>
        <begin position="12"/>
        <end position="29"/>
    </location>
</feature>
<keyword evidence="1" id="KW-0812">Transmembrane</keyword>
<comment type="caution">
    <text evidence="2">The sequence shown here is derived from an EMBL/GenBank/DDBJ whole genome shotgun (WGS) entry which is preliminary data.</text>
</comment>
<protein>
    <submittedName>
        <fullName evidence="2">Uncharacterized protein</fullName>
    </submittedName>
</protein>
<sequence length="137" mass="15389">MTYLPKKIITSIVLASFIMVVFFSFTYMIHQSDGRMAGDCPFFSNSQSICNQNTILSAIHHISAYQSFLNIQTVSNITAGLISLLILVVLFFAIFPKNKYPLALSYVNHRNNRPPPLSGKNKIIDWLSLFENSPSAI</sequence>
<feature type="transmembrane region" description="Helical" evidence="1">
    <location>
        <begin position="77"/>
        <end position="95"/>
    </location>
</feature>
<evidence type="ECO:0000256" key="1">
    <source>
        <dbReference type="SAM" id="Phobius"/>
    </source>
</evidence>
<name>A0A1G2URH6_9BACT</name>
<dbReference type="Proteomes" id="UP000176558">
    <property type="component" value="Unassembled WGS sequence"/>
</dbReference>
<accession>A0A1G2URH6</accession>
<evidence type="ECO:0000313" key="2">
    <source>
        <dbReference type="EMBL" id="OHB11991.1"/>
    </source>
</evidence>
<dbReference type="AlphaFoldDB" id="A0A1G2URH6"/>
<gene>
    <name evidence="2" type="ORF">A3G99_02815</name>
</gene>
<organism evidence="2 3">
    <name type="scientific">Candidatus Zambryskibacteria bacterium RIFCSPLOWO2_12_FULL_39_23</name>
    <dbReference type="NCBI Taxonomy" id="1802776"/>
    <lineage>
        <taxon>Bacteria</taxon>
        <taxon>Candidatus Zambryskiibacteriota</taxon>
    </lineage>
</organism>
<keyword evidence="1" id="KW-0472">Membrane</keyword>
<keyword evidence="1" id="KW-1133">Transmembrane helix</keyword>
<dbReference type="EMBL" id="MHWT01000024">
    <property type="protein sequence ID" value="OHB11991.1"/>
    <property type="molecule type" value="Genomic_DNA"/>
</dbReference>
<reference evidence="2 3" key="1">
    <citation type="journal article" date="2016" name="Nat. Commun.">
        <title>Thousands of microbial genomes shed light on interconnected biogeochemical processes in an aquifer system.</title>
        <authorList>
            <person name="Anantharaman K."/>
            <person name="Brown C.T."/>
            <person name="Hug L.A."/>
            <person name="Sharon I."/>
            <person name="Castelle C.J."/>
            <person name="Probst A.J."/>
            <person name="Thomas B.C."/>
            <person name="Singh A."/>
            <person name="Wilkins M.J."/>
            <person name="Karaoz U."/>
            <person name="Brodie E.L."/>
            <person name="Williams K.H."/>
            <person name="Hubbard S.S."/>
            <person name="Banfield J.F."/>
        </authorList>
    </citation>
    <scope>NUCLEOTIDE SEQUENCE [LARGE SCALE GENOMIC DNA]</scope>
</reference>
<evidence type="ECO:0000313" key="3">
    <source>
        <dbReference type="Proteomes" id="UP000176558"/>
    </source>
</evidence>
<proteinExistence type="predicted"/>